<reference evidence="4 5" key="1">
    <citation type="submission" date="2020-04" db="EMBL/GenBank/DDBJ databases">
        <title>Rhodospirillaceae bacterium KN72 isolated from deep sea.</title>
        <authorList>
            <person name="Zhang D.-C."/>
        </authorList>
    </citation>
    <scope>NUCLEOTIDE SEQUENCE [LARGE SCALE GENOMIC DNA]</scope>
    <source>
        <strain evidence="4 5">KN72</strain>
    </source>
</reference>
<evidence type="ECO:0000256" key="1">
    <source>
        <dbReference type="SAM" id="MobiDB-lite"/>
    </source>
</evidence>
<dbReference type="AlphaFoldDB" id="A0A7Y0E0X4"/>
<keyword evidence="5" id="KW-1185">Reference proteome</keyword>
<dbReference type="PANTHER" id="PTHR33121:SF79">
    <property type="entry name" value="CYCLIC DI-GMP PHOSPHODIESTERASE PDED-RELATED"/>
    <property type="match status" value="1"/>
</dbReference>
<evidence type="ECO:0000313" key="4">
    <source>
        <dbReference type="EMBL" id="NMM45207.1"/>
    </source>
</evidence>
<dbReference type="RefSeq" id="WP_169625563.1">
    <property type="nucleotide sequence ID" value="NZ_JABBNT010000003.1"/>
</dbReference>
<proteinExistence type="predicted"/>
<comment type="caution">
    <text evidence="4">The sequence shown here is derived from an EMBL/GenBank/DDBJ whole genome shotgun (WGS) entry which is preliminary data.</text>
</comment>
<dbReference type="Gene3D" id="3.20.20.450">
    <property type="entry name" value="EAL domain"/>
    <property type="match status" value="1"/>
</dbReference>
<dbReference type="SUPFAM" id="SSF141868">
    <property type="entry name" value="EAL domain-like"/>
    <property type="match status" value="1"/>
</dbReference>
<keyword evidence="2" id="KW-0472">Membrane</keyword>
<evidence type="ECO:0000313" key="5">
    <source>
        <dbReference type="Proteomes" id="UP000539372"/>
    </source>
</evidence>
<dbReference type="EMBL" id="JABBNT010000003">
    <property type="protein sequence ID" value="NMM45207.1"/>
    <property type="molecule type" value="Genomic_DNA"/>
</dbReference>
<dbReference type="GO" id="GO:0071111">
    <property type="term" value="F:cyclic-guanylate-specific phosphodiesterase activity"/>
    <property type="evidence" value="ECO:0007669"/>
    <property type="project" value="InterPro"/>
</dbReference>
<feature type="region of interest" description="Disordered" evidence="1">
    <location>
        <begin position="192"/>
        <end position="247"/>
    </location>
</feature>
<dbReference type="InterPro" id="IPR050706">
    <property type="entry name" value="Cyclic-di-GMP_PDE-like"/>
</dbReference>
<evidence type="ECO:0000256" key="2">
    <source>
        <dbReference type="SAM" id="Phobius"/>
    </source>
</evidence>
<dbReference type="Proteomes" id="UP000539372">
    <property type="component" value="Unassembled WGS sequence"/>
</dbReference>
<organism evidence="4 5">
    <name type="scientific">Pacificispira spongiicola</name>
    <dbReference type="NCBI Taxonomy" id="2729598"/>
    <lineage>
        <taxon>Bacteria</taxon>
        <taxon>Pseudomonadati</taxon>
        <taxon>Pseudomonadota</taxon>
        <taxon>Alphaproteobacteria</taxon>
        <taxon>Rhodospirillales</taxon>
        <taxon>Rhodospirillaceae</taxon>
        <taxon>Pacificispira</taxon>
    </lineage>
</organism>
<gene>
    <name evidence="4" type="ORF">HH303_12005</name>
</gene>
<feature type="domain" description="EAL" evidence="3">
    <location>
        <begin position="276"/>
        <end position="527"/>
    </location>
</feature>
<dbReference type="CDD" id="cd01948">
    <property type="entry name" value="EAL"/>
    <property type="match status" value="1"/>
</dbReference>
<feature type="region of interest" description="Disordered" evidence="1">
    <location>
        <begin position="144"/>
        <end position="171"/>
    </location>
</feature>
<evidence type="ECO:0000259" key="3">
    <source>
        <dbReference type="PROSITE" id="PS50883"/>
    </source>
</evidence>
<dbReference type="Pfam" id="PF00563">
    <property type="entry name" value="EAL"/>
    <property type="match status" value="1"/>
</dbReference>
<accession>A0A7Y0E0X4</accession>
<name>A0A7Y0E0X4_9PROT</name>
<dbReference type="PANTHER" id="PTHR33121">
    <property type="entry name" value="CYCLIC DI-GMP PHOSPHODIESTERASE PDEF"/>
    <property type="match status" value="1"/>
</dbReference>
<sequence length="527" mass="59172">MSRLWHFAIFFCYVTLASAIGVLAHRVVPGIDAVVSILLGMVVFLSCAILQEAFIRRAESEREYRRLLLLKRAFDRNREELSVARNEIRRLFEAVEGGDHDTLMSALEGLTAEARVEAERMREEPSRAEAEYEARSLLERMAARENEENTAAPPETRRKSRDAAADSDRTMREANAEVRVLHNLVEQLYAGREKPPMSLSEDSVSLRANNRREPRFGSRGRADDLTDDEDYEERSVANGGSSAGGGLGRALRGGLRVVGGARQPKAAEEPIASVEDRKLLATIREALRDDRVDLYLQPIVSLPQRKRRFYECFSRIRSSSGDILTESEYGAAARAAGLQSAIDNMLLFRCVQLLRRLRRKDFAAAFFCNIATHTLRDREFFRDFIEYMESHAELAPNLVLEFSQADIGDDLKGMAADLDRLGSLGYRFSMDGITDLHLDLDGLQARHFTYLKIDASLVLKYLQRGGQDAVEMRDLKQDLDGRGIDLIIDGIETEGTLVELLDFNIDFGQGYLFGEPRLSKEPPGGAA</sequence>
<feature type="transmembrane region" description="Helical" evidence="2">
    <location>
        <begin position="34"/>
        <end position="55"/>
    </location>
</feature>
<feature type="compositionally biased region" description="Basic and acidic residues" evidence="1">
    <location>
        <begin position="155"/>
        <end position="171"/>
    </location>
</feature>
<dbReference type="SMART" id="SM00052">
    <property type="entry name" value="EAL"/>
    <property type="match status" value="1"/>
</dbReference>
<dbReference type="InterPro" id="IPR001633">
    <property type="entry name" value="EAL_dom"/>
</dbReference>
<feature type="compositionally biased region" description="Basic and acidic residues" evidence="1">
    <location>
        <begin position="210"/>
        <end position="224"/>
    </location>
</feature>
<keyword evidence="2" id="KW-0812">Transmembrane</keyword>
<keyword evidence="2" id="KW-1133">Transmembrane helix</keyword>
<dbReference type="PROSITE" id="PS50883">
    <property type="entry name" value="EAL"/>
    <property type="match status" value="1"/>
</dbReference>
<protein>
    <submittedName>
        <fullName evidence="4">EAL domain-containing protein</fullName>
    </submittedName>
</protein>
<dbReference type="InterPro" id="IPR035919">
    <property type="entry name" value="EAL_sf"/>
</dbReference>